<dbReference type="PRINTS" id="PR00405">
    <property type="entry name" value="REVINTRACTNG"/>
</dbReference>
<dbReference type="PANTHER" id="PTHR46085">
    <property type="entry name" value="ARFGAP/RECO-RELATED"/>
    <property type="match status" value="1"/>
</dbReference>
<dbReference type="CDD" id="cd08838">
    <property type="entry name" value="ArfGap_AGFG"/>
    <property type="match status" value="1"/>
</dbReference>
<feature type="compositionally biased region" description="Basic and acidic residues" evidence="5">
    <location>
        <begin position="241"/>
        <end position="251"/>
    </location>
</feature>
<feature type="region of interest" description="Disordered" evidence="5">
    <location>
        <begin position="187"/>
        <end position="357"/>
    </location>
</feature>
<feature type="compositionally biased region" description="Basic and acidic residues" evidence="5">
    <location>
        <begin position="261"/>
        <end position="290"/>
    </location>
</feature>
<dbReference type="FunFam" id="1.10.220.150:FF:000005">
    <property type="entry name" value="Arf-GAP domain and FG repeat-containing protein 1"/>
    <property type="match status" value="1"/>
</dbReference>
<protein>
    <submittedName>
        <fullName evidence="7">ADP-ribosylation factor GTPase-activating protein AGD14</fullName>
    </submittedName>
</protein>
<accession>A0A371HT12</accession>
<evidence type="ECO:0000313" key="8">
    <source>
        <dbReference type="Proteomes" id="UP000257109"/>
    </source>
</evidence>
<dbReference type="InterPro" id="IPR044820">
    <property type="entry name" value="AGD14-like"/>
</dbReference>
<dbReference type="Proteomes" id="UP000257109">
    <property type="component" value="Unassembled WGS sequence"/>
</dbReference>
<organism evidence="7 8">
    <name type="scientific">Mucuna pruriens</name>
    <name type="common">Velvet bean</name>
    <name type="synonym">Dolichos pruriens</name>
    <dbReference type="NCBI Taxonomy" id="157652"/>
    <lineage>
        <taxon>Eukaryota</taxon>
        <taxon>Viridiplantae</taxon>
        <taxon>Streptophyta</taxon>
        <taxon>Embryophyta</taxon>
        <taxon>Tracheophyta</taxon>
        <taxon>Spermatophyta</taxon>
        <taxon>Magnoliopsida</taxon>
        <taxon>eudicotyledons</taxon>
        <taxon>Gunneridae</taxon>
        <taxon>Pentapetalae</taxon>
        <taxon>rosids</taxon>
        <taxon>fabids</taxon>
        <taxon>Fabales</taxon>
        <taxon>Fabaceae</taxon>
        <taxon>Papilionoideae</taxon>
        <taxon>50 kb inversion clade</taxon>
        <taxon>NPAAA clade</taxon>
        <taxon>indigoferoid/millettioid clade</taxon>
        <taxon>Phaseoleae</taxon>
        <taxon>Mucuna</taxon>
    </lineage>
</organism>
<dbReference type="SUPFAM" id="SSF57863">
    <property type="entry name" value="ArfGap/RecO-like zinc finger"/>
    <property type="match status" value="1"/>
</dbReference>
<name>A0A371HT12_MUCPR</name>
<evidence type="ECO:0000256" key="4">
    <source>
        <dbReference type="PROSITE-ProRule" id="PRU00288"/>
    </source>
</evidence>
<feature type="compositionally biased region" description="Low complexity" evidence="5">
    <location>
        <begin position="229"/>
        <end position="240"/>
    </location>
</feature>
<keyword evidence="3" id="KW-0862">Zinc</keyword>
<dbReference type="SMART" id="SM00105">
    <property type="entry name" value="ArfGap"/>
    <property type="match status" value="1"/>
</dbReference>
<keyword evidence="8" id="KW-1185">Reference proteome</keyword>
<evidence type="ECO:0000259" key="6">
    <source>
        <dbReference type="PROSITE" id="PS50115"/>
    </source>
</evidence>
<dbReference type="GO" id="GO:0005096">
    <property type="term" value="F:GTPase activator activity"/>
    <property type="evidence" value="ECO:0007669"/>
    <property type="project" value="InterPro"/>
</dbReference>
<keyword evidence="1" id="KW-0479">Metal-binding</keyword>
<dbReference type="OrthoDB" id="6036at2759"/>
<evidence type="ECO:0000256" key="3">
    <source>
        <dbReference type="ARBA" id="ARBA00022833"/>
    </source>
</evidence>
<comment type="caution">
    <text evidence="7">The sequence shown here is derived from an EMBL/GenBank/DDBJ whole genome shotgun (WGS) entry which is preliminary data.</text>
</comment>
<dbReference type="EMBL" id="QJKJ01001782">
    <property type="protein sequence ID" value="RDY05928.1"/>
    <property type="molecule type" value="Genomic_DNA"/>
</dbReference>
<gene>
    <name evidence="7" type="primary">AGD14</name>
    <name evidence="7" type="ORF">CR513_10162</name>
</gene>
<feature type="compositionally biased region" description="Polar residues" evidence="5">
    <location>
        <begin position="325"/>
        <end position="342"/>
    </location>
</feature>
<feature type="non-terminal residue" evidence="7">
    <location>
        <position position="1"/>
    </location>
</feature>
<dbReference type="InterPro" id="IPR038508">
    <property type="entry name" value="ArfGAP_dom_sf"/>
</dbReference>
<feature type="compositionally biased region" description="Basic and acidic residues" evidence="5">
    <location>
        <begin position="187"/>
        <end position="207"/>
    </location>
</feature>
<dbReference type="AlphaFoldDB" id="A0A371HT12"/>
<evidence type="ECO:0000256" key="5">
    <source>
        <dbReference type="SAM" id="MobiDB-lite"/>
    </source>
</evidence>
<evidence type="ECO:0000256" key="2">
    <source>
        <dbReference type="ARBA" id="ARBA00022771"/>
    </source>
</evidence>
<dbReference type="InterPro" id="IPR001164">
    <property type="entry name" value="ArfGAP_dom"/>
</dbReference>
<dbReference type="GO" id="GO:0008270">
    <property type="term" value="F:zinc ion binding"/>
    <property type="evidence" value="ECO:0007669"/>
    <property type="project" value="UniProtKB-KW"/>
</dbReference>
<dbReference type="Pfam" id="PF01412">
    <property type="entry name" value="ArfGap"/>
    <property type="match status" value="1"/>
</dbReference>
<dbReference type="Gene3D" id="1.10.220.150">
    <property type="entry name" value="Arf GTPase activating protein"/>
    <property type="match status" value="1"/>
</dbReference>
<dbReference type="InterPro" id="IPR037278">
    <property type="entry name" value="ARFGAP/RecO"/>
</dbReference>
<reference evidence="7" key="1">
    <citation type="submission" date="2018-05" db="EMBL/GenBank/DDBJ databases">
        <title>Draft genome of Mucuna pruriens seed.</title>
        <authorList>
            <person name="Nnadi N.E."/>
            <person name="Vos R."/>
            <person name="Hasami M.H."/>
            <person name="Devisetty U.K."/>
            <person name="Aguiy J.C."/>
        </authorList>
    </citation>
    <scope>NUCLEOTIDE SEQUENCE [LARGE SCALE GENOMIC DNA]</scope>
    <source>
        <strain evidence="7">JCA_2017</strain>
    </source>
</reference>
<feature type="domain" description="Arf-GAP" evidence="6">
    <location>
        <begin position="67"/>
        <end position="144"/>
    </location>
</feature>
<dbReference type="PROSITE" id="PS50115">
    <property type="entry name" value="ARFGAP"/>
    <property type="match status" value="1"/>
</dbReference>
<evidence type="ECO:0000256" key="1">
    <source>
        <dbReference type="ARBA" id="ARBA00022723"/>
    </source>
</evidence>
<sequence>MRNVMVKRAIEFRVAIRIVWSRTWLIVLVEQFFVYFRESLTCYVIYTVMLATEVEMASRVKEDEKNERIIRGLLKLAPNRRCINCNSLGPQYVCTNFWTFVCTNCSGIHREFTHRVKSISMAKFSAQEVSALQEGGNERAKEIYFKEWDPQRCIILISISGASNIDRLRNFIKHVYVDRIFSGERTYDKPPRVKGDKDDFYENKRMEMYQGGPKSPAYEDTYERRYSDRSSPGGRSPGYDQENRHYGDYKRSPGHPPIINDWRREDRFGNGQKFEDHRTSDGNNKVESHSPEQTQDLDSSSPPVVRPVREILGENVVPLRISEPPKTNSGQAANGSGLTQRTASSSSLASSNGTPSEVKLETIKSLIDFDADPEPPVAPAIPQAQQTTVAQLGMPANSNDNNWASFDVAPEAKASQGPSNVNPLESVLSQLSVPVSLPAQVSGAQGPVMGSALTATAAGAPIISSFSTIPASGASVTPSGVMTTSSLNNAGQWASLQYHQQQPLFTAAASQPTIQQSTQVGRALNNQPWSVPSVPSVQGNPSTPMPHASHLVPMSANEAKPSVVLQPSTVDIKPSGRSELPEDLFTVKYSSFPAPVPGWQMGSPPSMGISTQYNNVVPMPSFPQPSKSTNPFDVSNEPTPVQAPTFPSMTSLQGALPSVTPSATMHPSNMGNLSLAWNPASSSSYASLPPPQAQTLALAMGPGAYMGQQIATDMPMPRHQGFGSFATEGTAFGLSNPNQQLTGRLSTAVIPNPYRAGGGNPFG</sequence>
<dbReference type="STRING" id="157652.A0A371HT12"/>
<proteinExistence type="predicted"/>
<dbReference type="PANTHER" id="PTHR46085:SF6">
    <property type="entry name" value="ARF GTPASE ACTIVATOR"/>
    <property type="match status" value="1"/>
</dbReference>
<feature type="compositionally biased region" description="Polar residues" evidence="5">
    <location>
        <begin position="291"/>
        <end position="302"/>
    </location>
</feature>
<evidence type="ECO:0000313" key="7">
    <source>
        <dbReference type="EMBL" id="RDY05928.1"/>
    </source>
</evidence>
<keyword evidence="2 4" id="KW-0863">Zinc-finger</keyword>